<dbReference type="PANTHER" id="PTHR21221">
    <property type="entry name" value="UREIDOGLYCOLATE HYDROLASE"/>
    <property type="match status" value="1"/>
</dbReference>
<dbReference type="PANTHER" id="PTHR21221:SF1">
    <property type="entry name" value="UREIDOGLYCOLATE LYASE"/>
    <property type="match status" value="1"/>
</dbReference>
<evidence type="ECO:0000256" key="2">
    <source>
        <dbReference type="ARBA" id="ARBA00022631"/>
    </source>
</evidence>
<dbReference type="OrthoDB" id="10266039at2759"/>
<evidence type="ECO:0000256" key="3">
    <source>
        <dbReference type="ARBA" id="ARBA00023239"/>
    </source>
</evidence>
<dbReference type="InterPro" id="IPR007247">
    <property type="entry name" value="Ureidogly_lyase"/>
</dbReference>
<evidence type="ECO:0000256" key="1">
    <source>
        <dbReference type="ARBA" id="ARBA00011738"/>
    </source>
</evidence>
<dbReference type="InterPro" id="IPR011051">
    <property type="entry name" value="RmlC_Cupin_sf"/>
</dbReference>
<evidence type="ECO:0000256" key="5">
    <source>
        <dbReference type="SAM" id="MobiDB-lite"/>
    </source>
</evidence>
<evidence type="ECO:0008006" key="8">
    <source>
        <dbReference type="Google" id="ProtNLM"/>
    </source>
</evidence>
<dbReference type="GO" id="GO:0000256">
    <property type="term" value="P:allantoin catabolic process"/>
    <property type="evidence" value="ECO:0007669"/>
    <property type="project" value="InterPro"/>
</dbReference>
<evidence type="ECO:0000313" key="6">
    <source>
        <dbReference type="EMBL" id="ROT41550.1"/>
    </source>
</evidence>
<sequence>MAPIRITLDKSNSLAIPAQPLTPAEFAPFGSVVQNPHPSIHPSPSLPTNLAYNAVSANQGTAIKYQHLSRPLDLYASAPSKVSSKPVLNIFVCAARPLRLRPPPLPSSSSSSSSSSSPSPSPSPLPPRGGAGLFLVTILERHPFTTQTFVPLAQGPAAPASSYLVIVAPSLPPGPLDQHLPFPPSSPPSSDGTGDEKREEQSATVLPARGVPDLRNLRAFIAGPGQGVTYGAGTWHAPMVALGPPGAVVEFAVTQFANGVGEEDCQEVIFGDRQGEGEGEGEIVVEVPGQIALAKL</sequence>
<evidence type="ECO:0000256" key="4">
    <source>
        <dbReference type="ARBA" id="ARBA00047684"/>
    </source>
</evidence>
<dbReference type="InterPro" id="IPR024060">
    <property type="entry name" value="Ureidoglycolate_lyase_dom_sf"/>
</dbReference>
<evidence type="ECO:0000313" key="7">
    <source>
        <dbReference type="Proteomes" id="UP000272025"/>
    </source>
</evidence>
<keyword evidence="2" id="KW-0659">Purine metabolism</keyword>
<dbReference type="GO" id="GO:0006144">
    <property type="term" value="P:purine nucleobase metabolic process"/>
    <property type="evidence" value="ECO:0007669"/>
    <property type="project" value="UniProtKB-KW"/>
</dbReference>
<dbReference type="GeneID" id="39579904"/>
<dbReference type="SUPFAM" id="SSF51182">
    <property type="entry name" value="RmlC-like cupins"/>
    <property type="match status" value="1"/>
</dbReference>
<dbReference type="CDD" id="cd20298">
    <property type="entry name" value="cupin_UAH"/>
    <property type="match status" value="1"/>
</dbReference>
<feature type="compositionally biased region" description="Low complexity" evidence="5">
    <location>
        <begin position="107"/>
        <end position="118"/>
    </location>
</feature>
<feature type="compositionally biased region" description="Pro residues" evidence="5">
    <location>
        <begin position="175"/>
        <end position="187"/>
    </location>
</feature>
<feature type="region of interest" description="Disordered" evidence="5">
    <location>
        <begin position="175"/>
        <end position="209"/>
    </location>
</feature>
<organism evidence="6 7">
    <name type="scientific">Sodiomyces alkalinus (strain CBS 110278 / VKM F-3762 / F11)</name>
    <name type="common">Alkaliphilic filamentous fungus</name>
    <dbReference type="NCBI Taxonomy" id="1314773"/>
    <lineage>
        <taxon>Eukaryota</taxon>
        <taxon>Fungi</taxon>
        <taxon>Dikarya</taxon>
        <taxon>Ascomycota</taxon>
        <taxon>Pezizomycotina</taxon>
        <taxon>Sordariomycetes</taxon>
        <taxon>Hypocreomycetidae</taxon>
        <taxon>Glomerellales</taxon>
        <taxon>Plectosphaerellaceae</taxon>
        <taxon>Sodiomyces</taxon>
    </lineage>
</organism>
<keyword evidence="7" id="KW-1185">Reference proteome</keyword>
<feature type="region of interest" description="Disordered" evidence="5">
    <location>
        <begin position="102"/>
        <end position="127"/>
    </location>
</feature>
<accession>A0A3N2Q463</accession>
<dbReference type="GO" id="GO:0004848">
    <property type="term" value="F:ureidoglycolate hydrolase activity"/>
    <property type="evidence" value="ECO:0007669"/>
    <property type="project" value="InterPro"/>
</dbReference>
<dbReference type="EMBL" id="ML119052">
    <property type="protein sequence ID" value="ROT41550.1"/>
    <property type="molecule type" value="Genomic_DNA"/>
</dbReference>
<comment type="catalytic activity">
    <reaction evidence="4">
        <text>(S)-ureidoglycolate = urea + glyoxylate</text>
        <dbReference type="Rhea" id="RHEA:11304"/>
        <dbReference type="ChEBI" id="CHEBI:16199"/>
        <dbReference type="ChEBI" id="CHEBI:36655"/>
        <dbReference type="ChEBI" id="CHEBI:57296"/>
        <dbReference type="EC" id="4.3.2.3"/>
    </reaction>
</comment>
<dbReference type="Proteomes" id="UP000272025">
    <property type="component" value="Unassembled WGS sequence"/>
</dbReference>
<gene>
    <name evidence="6" type="ORF">SODALDRAFT_331298</name>
</gene>
<dbReference type="Pfam" id="PF04115">
    <property type="entry name" value="Ureidogly_lyase"/>
    <property type="match status" value="1"/>
</dbReference>
<dbReference type="AlphaFoldDB" id="A0A3N2Q463"/>
<keyword evidence="3" id="KW-0456">Lyase</keyword>
<dbReference type="RefSeq" id="XP_028469356.1">
    <property type="nucleotide sequence ID" value="XM_028611426.1"/>
</dbReference>
<name>A0A3N2Q463_SODAK</name>
<dbReference type="InterPro" id="IPR047233">
    <property type="entry name" value="UAH_cupin"/>
</dbReference>
<proteinExistence type="predicted"/>
<dbReference type="STRING" id="1314773.A0A3N2Q463"/>
<dbReference type="Gene3D" id="2.60.120.480">
    <property type="entry name" value="Ureidoglycolate hydrolase"/>
    <property type="match status" value="1"/>
</dbReference>
<dbReference type="GO" id="GO:0050385">
    <property type="term" value="F:ureidoglycolate lyase activity"/>
    <property type="evidence" value="ECO:0007669"/>
    <property type="project" value="UniProtKB-EC"/>
</dbReference>
<comment type="subunit">
    <text evidence="1">Homodimer.</text>
</comment>
<protein>
    <recommendedName>
        <fullName evidence="8">Ureidoglycolate hydrolase</fullName>
    </recommendedName>
</protein>
<reference evidence="6 7" key="1">
    <citation type="journal article" date="2018" name="Mol. Ecol.">
        <title>The obligate alkalophilic soda-lake fungus Sodiomyces alkalinus has shifted to a protein diet.</title>
        <authorList>
            <person name="Grum-Grzhimaylo A.A."/>
            <person name="Falkoski D.L."/>
            <person name="van den Heuvel J."/>
            <person name="Valero-Jimenez C.A."/>
            <person name="Min B."/>
            <person name="Choi I.G."/>
            <person name="Lipzen A."/>
            <person name="Daum C.G."/>
            <person name="Aanen D.K."/>
            <person name="Tsang A."/>
            <person name="Henrissat B."/>
            <person name="Bilanenko E.N."/>
            <person name="de Vries R.P."/>
            <person name="van Kan J.A.L."/>
            <person name="Grigoriev I.V."/>
            <person name="Debets A.J.M."/>
        </authorList>
    </citation>
    <scope>NUCLEOTIDE SEQUENCE [LARGE SCALE GENOMIC DNA]</scope>
    <source>
        <strain evidence="6 7">F11</strain>
    </source>
</reference>